<dbReference type="InterPro" id="IPR011022">
    <property type="entry name" value="Arrestin_C-like"/>
</dbReference>
<dbReference type="EMBL" id="JADGJW010000796">
    <property type="protein sequence ID" value="KAJ3212079.1"/>
    <property type="molecule type" value="Genomic_DNA"/>
</dbReference>
<dbReference type="InterPro" id="IPR050357">
    <property type="entry name" value="Arrestin_domain-protein"/>
</dbReference>
<sequence>MHGLSALLNPSSKDDDALTMFELGIDNERTIFLPGQSLDGQISLSLSSPVEVTLLRIRFTGFISTHNYKSESLNENNSTATLFKDLQTCVGGLTDDNPVLLEAGDYVYPFSFRFPALALPPTYDGVYGTVRYEVGAVLVRPNKFNKTASIQLSVPSTLDSGNVLYNDPVEQVVKKNVGVWWWNKGHVEVKASIPRKAFPSEDILPLTIEITNQSNSSLELSSVYLKQRSSCRTTEDSKGPRTEKIHKLNFSETYLPELKHIVRQIQFPIPETSIFSPSIKTAILEVFHILVIKVKIKSNLPSNDVYNCGLDETCNQKKIKKKRFSYFSSSNQNLSKFSDKSSINSSHGEGSQRSSSIVELQKYRANSNQHLKRSKSLNFIIGNNTNSIVEFSSFSNLKRRHSLPITKVNSLRSELNILSDANFQPENLILPRISLFEVSSINPSVITNSSNRHSHFITSSNVDVNSSTSGSHEKNSNKRNSTTIMANSNFKKLLKIERTVKLELPVIIGGFPHVLMDVQRRRSIDTLPLYFNEECDKIVSNNSNNTNYDSETTPQIFVSDENLKVEDVASVRLNTCSSEDTINANDCIPHISSSMSFTQCKTNDLAEEDFDEEIYTDALEEIPLDKCSLIEVT</sequence>
<dbReference type="Pfam" id="PF00339">
    <property type="entry name" value="Arrestin_N"/>
    <property type="match status" value="1"/>
</dbReference>
<dbReference type="GO" id="GO:0005829">
    <property type="term" value="C:cytosol"/>
    <property type="evidence" value="ECO:0007669"/>
    <property type="project" value="TreeGrafter"/>
</dbReference>
<dbReference type="Gene3D" id="2.60.40.640">
    <property type="match status" value="2"/>
</dbReference>
<feature type="region of interest" description="Disordered" evidence="1">
    <location>
        <begin position="460"/>
        <end position="482"/>
    </location>
</feature>
<proteinExistence type="predicted"/>
<name>A0AAD5TYJ2_9FUNG</name>
<dbReference type="AlphaFoldDB" id="A0AAD5TYJ2"/>
<dbReference type="GO" id="GO:0005886">
    <property type="term" value="C:plasma membrane"/>
    <property type="evidence" value="ECO:0007669"/>
    <property type="project" value="TreeGrafter"/>
</dbReference>
<accession>A0AAD5TYJ2</accession>
<protein>
    <recommendedName>
        <fullName evidence="2">Arrestin C-terminal-like domain-containing protein</fullName>
    </recommendedName>
</protein>
<reference evidence="3" key="1">
    <citation type="submission" date="2020-05" db="EMBL/GenBank/DDBJ databases">
        <title>Phylogenomic resolution of chytrid fungi.</title>
        <authorList>
            <person name="Stajich J.E."/>
            <person name="Amses K."/>
            <person name="Simmons R."/>
            <person name="Seto K."/>
            <person name="Myers J."/>
            <person name="Bonds A."/>
            <person name="Quandt C.A."/>
            <person name="Barry K."/>
            <person name="Liu P."/>
            <person name="Grigoriev I."/>
            <person name="Longcore J.E."/>
            <person name="James T.Y."/>
        </authorList>
    </citation>
    <scope>NUCLEOTIDE SEQUENCE</scope>
    <source>
        <strain evidence="3">JEL0476</strain>
    </source>
</reference>
<feature type="domain" description="Arrestin C-terminal-like" evidence="2">
    <location>
        <begin position="183"/>
        <end position="310"/>
    </location>
</feature>
<gene>
    <name evidence="3" type="ORF">HK099_007805</name>
</gene>
<dbReference type="GO" id="GO:0030674">
    <property type="term" value="F:protein-macromolecule adaptor activity"/>
    <property type="evidence" value="ECO:0007669"/>
    <property type="project" value="TreeGrafter"/>
</dbReference>
<dbReference type="GO" id="GO:0031625">
    <property type="term" value="F:ubiquitin protein ligase binding"/>
    <property type="evidence" value="ECO:0007669"/>
    <property type="project" value="TreeGrafter"/>
</dbReference>
<dbReference type="InterPro" id="IPR011021">
    <property type="entry name" value="Arrestin-like_N"/>
</dbReference>
<dbReference type="InterPro" id="IPR014756">
    <property type="entry name" value="Ig_E-set"/>
</dbReference>
<dbReference type="PANTHER" id="PTHR11188">
    <property type="entry name" value="ARRESTIN DOMAIN CONTAINING PROTEIN"/>
    <property type="match status" value="1"/>
</dbReference>
<dbReference type="Proteomes" id="UP001211065">
    <property type="component" value="Unassembled WGS sequence"/>
</dbReference>
<evidence type="ECO:0000313" key="3">
    <source>
        <dbReference type="EMBL" id="KAJ3212079.1"/>
    </source>
</evidence>
<dbReference type="InterPro" id="IPR014752">
    <property type="entry name" value="Arrestin-like_C"/>
</dbReference>
<organism evidence="3 4">
    <name type="scientific">Clydaea vesicula</name>
    <dbReference type="NCBI Taxonomy" id="447962"/>
    <lineage>
        <taxon>Eukaryota</taxon>
        <taxon>Fungi</taxon>
        <taxon>Fungi incertae sedis</taxon>
        <taxon>Chytridiomycota</taxon>
        <taxon>Chytridiomycota incertae sedis</taxon>
        <taxon>Chytridiomycetes</taxon>
        <taxon>Lobulomycetales</taxon>
        <taxon>Lobulomycetaceae</taxon>
        <taxon>Clydaea</taxon>
    </lineage>
</organism>
<comment type="caution">
    <text evidence="3">The sequence shown here is derived from an EMBL/GenBank/DDBJ whole genome shotgun (WGS) entry which is preliminary data.</text>
</comment>
<dbReference type="SMART" id="SM01017">
    <property type="entry name" value="Arrestin_C"/>
    <property type="match status" value="1"/>
</dbReference>
<feature type="compositionally biased region" description="Low complexity" evidence="1">
    <location>
        <begin position="460"/>
        <end position="470"/>
    </location>
</feature>
<evidence type="ECO:0000256" key="1">
    <source>
        <dbReference type="SAM" id="MobiDB-lite"/>
    </source>
</evidence>
<dbReference type="SUPFAM" id="SSF81296">
    <property type="entry name" value="E set domains"/>
    <property type="match status" value="2"/>
</dbReference>
<evidence type="ECO:0000313" key="4">
    <source>
        <dbReference type="Proteomes" id="UP001211065"/>
    </source>
</evidence>
<evidence type="ECO:0000259" key="2">
    <source>
        <dbReference type="SMART" id="SM01017"/>
    </source>
</evidence>
<dbReference type="Pfam" id="PF02752">
    <property type="entry name" value="Arrestin_C"/>
    <property type="match status" value="1"/>
</dbReference>
<keyword evidence="4" id="KW-1185">Reference proteome</keyword>
<dbReference type="GO" id="GO:0070086">
    <property type="term" value="P:ubiquitin-dependent endocytosis"/>
    <property type="evidence" value="ECO:0007669"/>
    <property type="project" value="TreeGrafter"/>
</dbReference>
<dbReference type="PANTHER" id="PTHR11188:SF17">
    <property type="entry name" value="FI21816P1"/>
    <property type="match status" value="1"/>
</dbReference>